<comment type="caution">
    <text evidence="3">The sequence shown here is derived from an EMBL/GenBank/DDBJ whole genome shotgun (WGS) entry which is preliminary data.</text>
</comment>
<dbReference type="AlphaFoldDB" id="V8NA42"/>
<dbReference type="EMBL" id="AZIM01005848">
    <property type="protein sequence ID" value="ETE59134.1"/>
    <property type="molecule type" value="Genomic_DNA"/>
</dbReference>
<feature type="domain" description="CATSPERG beta-propeller" evidence="2">
    <location>
        <begin position="130"/>
        <end position="209"/>
    </location>
</feature>
<evidence type="ECO:0000313" key="3">
    <source>
        <dbReference type="EMBL" id="ETE59134.1"/>
    </source>
</evidence>
<dbReference type="GO" id="GO:0097228">
    <property type="term" value="C:sperm principal piece"/>
    <property type="evidence" value="ECO:0007669"/>
    <property type="project" value="InterPro"/>
</dbReference>
<dbReference type="GO" id="GO:0036128">
    <property type="term" value="C:CatSper complex"/>
    <property type="evidence" value="ECO:0007669"/>
    <property type="project" value="InterPro"/>
</dbReference>
<dbReference type="PANTHER" id="PTHR14327">
    <property type="entry name" value="CATION CHANNEL SPERM-ASSOCIATED PROTEIN SUBUNIT GAMMA"/>
    <property type="match status" value="1"/>
</dbReference>
<feature type="non-terminal residue" evidence="3">
    <location>
        <position position="1"/>
    </location>
</feature>
<name>V8NA42_OPHHA</name>
<evidence type="ECO:0000259" key="2">
    <source>
        <dbReference type="Pfam" id="PF15064"/>
    </source>
</evidence>
<evidence type="ECO:0000313" key="4">
    <source>
        <dbReference type="Proteomes" id="UP000018936"/>
    </source>
</evidence>
<dbReference type="PANTHER" id="PTHR14327:SF1">
    <property type="entry name" value="CATION CHANNEL SPERM-ASSOCIATED AUXILIARY SUBUNIT GAMMA"/>
    <property type="match status" value="1"/>
</dbReference>
<gene>
    <name evidence="3" type="primary">CATSPERG</name>
    <name evidence="3" type="ORF">L345_15141</name>
</gene>
<feature type="region of interest" description="Disordered" evidence="1">
    <location>
        <begin position="1"/>
        <end position="20"/>
    </location>
</feature>
<evidence type="ECO:0000256" key="1">
    <source>
        <dbReference type="SAM" id="MobiDB-lite"/>
    </source>
</evidence>
<organism evidence="3 4">
    <name type="scientific">Ophiophagus hannah</name>
    <name type="common">King cobra</name>
    <name type="synonym">Naja hannah</name>
    <dbReference type="NCBI Taxonomy" id="8665"/>
    <lineage>
        <taxon>Eukaryota</taxon>
        <taxon>Metazoa</taxon>
        <taxon>Chordata</taxon>
        <taxon>Craniata</taxon>
        <taxon>Vertebrata</taxon>
        <taxon>Euteleostomi</taxon>
        <taxon>Lepidosauria</taxon>
        <taxon>Squamata</taxon>
        <taxon>Bifurcata</taxon>
        <taxon>Unidentata</taxon>
        <taxon>Episquamata</taxon>
        <taxon>Toxicofera</taxon>
        <taxon>Serpentes</taxon>
        <taxon>Colubroidea</taxon>
        <taxon>Elapidae</taxon>
        <taxon>Elapinae</taxon>
        <taxon>Ophiophagus</taxon>
    </lineage>
</organism>
<dbReference type="Proteomes" id="UP000018936">
    <property type="component" value="Unassembled WGS sequence"/>
</dbReference>
<dbReference type="InterPro" id="IPR053871">
    <property type="entry name" value="CATSPERG_beta-prop"/>
</dbReference>
<dbReference type="OrthoDB" id="9949093at2759"/>
<accession>V8NA42</accession>
<proteinExistence type="predicted"/>
<keyword evidence="4" id="KW-1185">Reference proteome</keyword>
<dbReference type="Pfam" id="PF15064">
    <property type="entry name" value="CATSPERG_beta-prop"/>
    <property type="match status" value="1"/>
</dbReference>
<reference evidence="3 4" key="1">
    <citation type="journal article" date="2013" name="Proc. Natl. Acad. Sci. U.S.A.">
        <title>The king cobra genome reveals dynamic gene evolution and adaptation in the snake venom system.</title>
        <authorList>
            <person name="Vonk F.J."/>
            <person name="Casewell N.R."/>
            <person name="Henkel C.V."/>
            <person name="Heimberg A.M."/>
            <person name="Jansen H.J."/>
            <person name="McCleary R.J."/>
            <person name="Kerkkamp H.M."/>
            <person name="Vos R.A."/>
            <person name="Guerreiro I."/>
            <person name="Calvete J.J."/>
            <person name="Wuster W."/>
            <person name="Woods A.E."/>
            <person name="Logan J.M."/>
            <person name="Harrison R.A."/>
            <person name="Castoe T.A."/>
            <person name="de Koning A.P."/>
            <person name="Pollock D.D."/>
            <person name="Yandell M."/>
            <person name="Calderon D."/>
            <person name="Renjifo C."/>
            <person name="Currier R.B."/>
            <person name="Salgado D."/>
            <person name="Pla D."/>
            <person name="Sanz L."/>
            <person name="Hyder A.S."/>
            <person name="Ribeiro J.M."/>
            <person name="Arntzen J.W."/>
            <person name="van den Thillart G.E."/>
            <person name="Boetzer M."/>
            <person name="Pirovano W."/>
            <person name="Dirks R.P."/>
            <person name="Spaink H.P."/>
            <person name="Duboule D."/>
            <person name="McGlinn E."/>
            <person name="Kini R.M."/>
            <person name="Richardson M.K."/>
        </authorList>
    </citation>
    <scope>NUCLEOTIDE SEQUENCE</scope>
    <source>
        <tissue evidence="3">Blood</tissue>
    </source>
</reference>
<sequence length="307" mass="34081">MRKKNLSQERKKNNRVGEQEGRGVSLPLAITWEKSQVFTAFLNNSRMEAIQILGETLFQGKVLQQKRCVFGSWEMALLNARFPNFGNFRTHGFNSQNSSASHAVCSEQQPSKKGWSSDKWRGGWGTQNKERKKRWFFFYVSFCSLPATAAENLSFDSSFFFSTASDKGFVMLLGTEAYSNTTLIARGLAYNPFSHSFYIWGNAILLSVQSRGGIQPVLTSSAEPVAEILNSSGNRQIPPLTGPANPIASLPPIESQLIDWVFSGCPAQENGAGKEVNGVGRDNTHQVMPTEPVVKKFESDHWSKGVI</sequence>
<protein>
    <submittedName>
        <fullName evidence="3">Cation channel sperm-associated protein subunit gamma</fullName>
    </submittedName>
</protein>
<dbReference type="InterPro" id="IPR028246">
    <property type="entry name" value="CATSPERG"/>
</dbReference>